<evidence type="ECO:0000313" key="1">
    <source>
        <dbReference type="EMBL" id="GFR93492.1"/>
    </source>
</evidence>
<evidence type="ECO:0008006" key="3">
    <source>
        <dbReference type="Google" id="ProtNLM"/>
    </source>
</evidence>
<dbReference type="InterPro" id="IPR036691">
    <property type="entry name" value="Endo/exonu/phosph_ase_sf"/>
</dbReference>
<sequence>MDRKESGHAYELECRLVKGPRLTVLPNTAGDKCVIGLSPTPSGCKGTHSKARQSDKRTLNIVQINTGGISNKKTELGKLFNTHSIHVALLQETKHRNKNLHMTGYTPHPCKCKNCQGIITYIRNDIHGEVKANTVAQPTDVLEATVWFQGRKYIILNIYNPPANHYNPSHLNDTENHQTILAGDL</sequence>
<dbReference type="Gene3D" id="3.60.10.10">
    <property type="entry name" value="Endonuclease/exonuclease/phosphatase"/>
    <property type="match status" value="1"/>
</dbReference>
<name>A0AAV4H5J2_9GAST</name>
<dbReference type="AlphaFoldDB" id="A0AAV4H5J2"/>
<keyword evidence="2" id="KW-1185">Reference proteome</keyword>
<proteinExistence type="predicted"/>
<evidence type="ECO:0000313" key="2">
    <source>
        <dbReference type="Proteomes" id="UP000762676"/>
    </source>
</evidence>
<reference evidence="1 2" key="1">
    <citation type="journal article" date="2021" name="Elife">
        <title>Chloroplast acquisition without the gene transfer in kleptoplastic sea slugs, Plakobranchus ocellatus.</title>
        <authorList>
            <person name="Maeda T."/>
            <person name="Takahashi S."/>
            <person name="Yoshida T."/>
            <person name="Shimamura S."/>
            <person name="Takaki Y."/>
            <person name="Nagai Y."/>
            <person name="Toyoda A."/>
            <person name="Suzuki Y."/>
            <person name="Arimoto A."/>
            <person name="Ishii H."/>
            <person name="Satoh N."/>
            <person name="Nishiyama T."/>
            <person name="Hasebe M."/>
            <person name="Maruyama T."/>
            <person name="Minagawa J."/>
            <person name="Obokata J."/>
            <person name="Shigenobu S."/>
        </authorList>
    </citation>
    <scope>NUCLEOTIDE SEQUENCE [LARGE SCALE GENOMIC DNA]</scope>
</reference>
<protein>
    <recommendedName>
        <fullName evidence="3">Endonuclease/exonuclease/phosphatase domain-containing protein</fullName>
    </recommendedName>
</protein>
<comment type="caution">
    <text evidence="1">The sequence shown here is derived from an EMBL/GenBank/DDBJ whole genome shotgun (WGS) entry which is preliminary data.</text>
</comment>
<gene>
    <name evidence="1" type="ORF">ElyMa_002645000</name>
</gene>
<organism evidence="1 2">
    <name type="scientific">Elysia marginata</name>
    <dbReference type="NCBI Taxonomy" id="1093978"/>
    <lineage>
        <taxon>Eukaryota</taxon>
        <taxon>Metazoa</taxon>
        <taxon>Spiralia</taxon>
        <taxon>Lophotrochozoa</taxon>
        <taxon>Mollusca</taxon>
        <taxon>Gastropoda</taxon>
        <taxon>Heterobranchia</taxon>
        <taxon>Euthyneura</taxon>
        <taxon>Panpulmonata</taxon>
        <taxon>Sacoglossa</taxon>
        <taxon>Placobranchoidea</taxon>
        <taxon>Plakobranchidae</taxon>
        <taxon>Elysia</taxon>
    </lineage>
</organism>
<accession>A0AAV4H5J2</accession>
<dbReference type="EMBL" id="BMAT01005456">
    <property type="protein sequence ID" value="GFR93492.1"/>
    <property type="molecule type" value="Genomic_DNA"/>
</dbReference>
<dbReference type="SUPFAM" id="SSF56219">
    <property type="entry name" value="DNase I-like"/>
    <property type="match status" value="1"/>
</dbReference>
<dbReference type="Proteomes" id="UP000762676">
    <property type="component" value="Unassembled WGS sequence"/>
</dbReference>